<proteinExistence type="predicted"/>
<reference evidence="2" key="2">
    <citation type="submission" date="2020-02" db="EMBL/GenBank/DDBJ databases">
        <authorList>
            <person name="Gilchrist C.L.M."/>
            <person name="Chooi Y.-H."/>
        </authorList>
    </citation>
    <scope>NUCLEOTIDE SEQUENCE</scope>
    <source>
        <strain evidence="2">MST-FP2251</strain>
    </source>
</reference>
<dbReference type="PANTHER" id="PTHR42820:SF1">
    <property type="entry name" value="SHORT-CHAIN DEHYDROGENASE_REDUCTASE FAMILY PROTEIN"/>
    <property type="match status" value="1"/>
</dbReference>
<evidence type="ECO:0000256" key="1">
    <source>
        <dbReference type="ARBA" id="ARBA00022857"/>
    </source>
</evidence>
<dbReference type="CDD" id="cd05233">
    <property type="entry name" value="SDR_c"/>
    <property type="match status" value="1"/>
</dbReference>
<keyword evidence="1" id="KW-0521">NADP</keyword>
<reference evidence="2" key="1">
    <citation type="journal article" date="2019" name="Beilstein J. Org. Chem.">
        <title>Nanangenines: drimane sesquiterpenoids as the dominant metabolite cohort of a novel Australian fungus, Aspergillus nanangensis.</title>
        <authorList>
            <person name="Lacey H.J."/>
            <person name="Gilchrist C.L.M."/>
            <person name="Crombie A."/>
            <person name="Kalaitzis J.A."/>
            <person name="Vuong D."/>
            <person name="Rutledge P.J."/>
            <person name="Turner P."/>
            <person name="Pitt J.I."/>
            <person name="Lacey E."/>
            <person name="Chooi Y.H."/>
            <person name="Piggott A.M."/>
        </authorList>
    </citation>
    <scope>NUCLEOTIDE SEQUENCE</scope>
    <source>
        <strain evidence="2">MST-FP2251</strain>
    </source>
</reference>
<dbReference type="Pfam" id="PF13561">
    <property type="entry name" value="adh_short_C2"/>
    <property type="match status" value="1"/>
</dbReference>
<evidence type="ECO:0000313" key="2">
    <source>
        <dbReference type="EMBL" id="KAF9886951.1"/>
    </source>
</evidence>
<dbReference type="Proteomes" id="UP001194746">
    <property type="component" value="Unassembled WGS sequence"/>
</dbReference>
<dbReference type="GO" id="GO:0016491">
    <property type="term" value="F:oxidoreductase activity"/>
    <property type="evidence" value="ECO:0007669"/>
    <property type="project" value="UniProtKB-ARBA"/>
</dbReference>
<dbReference type="AlphaFoldDB" id="A0AAD4CI86"/>
<sequence length="274" mass="29458">MKATDPWTAIVTGGAGGIGAAVTRKLASRGINVLIADLQDDEGEKLVVELKNEYNVDAAFLHVDVSQEADVIQMVNRAVELWGRLDYAANVAGICKESPKEETSLTTELFDQHFAINQRGVWLCQKYQAAQMLKQEPRKVELVPTPLLPVRPQRGSIVNVASTTAINGMGWPAYAPTKHAVLSITKNGALMYGPKGIRCNSVAPGATLTPMAVANSNPDAVQEESEYTKPIALKSWSMPEEQAAVMSFLLSPESSYITGVNIPVDGGFTSTRSA</sequence>
<dbReference type="EMBL" id="VCAU01000069">
    <property type="protein sequence ID" value="KAF9886951.1"/>
    <property type="molecule type" value="Genomic_DNA"/>
</dbReference>
<comment type="caution">
    <text evidence="2">The sequence shown here is derived from an EMBL/GenBank/DDBJ whole genome shotgun (WGS) entry which is preliminary data.</text>
</comment>
<name>A0AAD4CI86_ASPNN</name>
<dbReference type="InterPro" id="IPR036291">
    <property type="entry name" value="NAD(P)-bd_dom_sf"/>
</dbReference>
<dbReference type="PRINTS" id="PR00081">
    <property type="entry name" value="GDHRDH"/>
</dbReference>
<gene>
    <name evidence="2" type="ORF">FE257_010692</name>
</gene>
<dbReference type="PANTHER" id="PTHR42820">
    <property type="entry name" value="SHORT-CHAIN DEHYDROGENASE REDUCTASE"/>
    <property type="match status" value="1"/>
</dbReference>
<dbReference type="FunFam" id="3.40.50.720:FF:000084">
    <property type="entry name" value="Short-chain dehydrogenase reductase"/>
    <property type="match status" value="1"/>
</dbReference>
<dbReference type="InterPro" id="IPR002347">
    <property type="entry name" value="SDR_fam"/>
</dbReference>
<protein>
    <submittedName>
        <fullName evidence="2">Uncharacterized protein</fullName>
    </submittedName>
</protein>
<evidence type="ECO:0000313" key="3">
    <source>
        <dbReference type="Proteomes" id="UP001194746"/>
    </source>
</evidence>
<dbReference type="SUPFAM" id="SSF51735">
    <property type="entry name" value="NAD(P)-binding Rossmann-fold domains"/>
    <property type="match status" value="1"/>
</dbReference>
<dbReference type="Gene3D" id="3.40.50.720">
    <property type="entry name" value="NAD(P)-binding Rossmann-like Domain"/>
    <property type="match status" value="1"/>
</dbReference>
<keyword evidence="3" id="KW-1185">Reference proteome</keyword>
<organism evidence="2 3">
    <name type="scientific">Aspergillus nanangensis</name>
    <dbReference type="NCBI Taxonomy" id="2582783"/>
    <lineage>
        <taxon>Eukaryota</taxon>
        <taxon>Fungi</taxon>
        <taxon>Dikarya</taxon>
        <taxon>Ascomycota</taxon>
        <taxon>Pezizomycotina</taxon>
        <taxon>Eurotiomycetes</taxon>
        <taxon>Eurotiomycetidae</taxon>
        <taxon>Eurotiales</taxon>
        <taxon>Aspergillaceae</taxon>
        <taxon>Aspergillus</taxon>
        <taxon>Aspergillus subgen. Circumdati</taxon>
    </lineage>
</organism>
<accession>A0AAD4CI86</accession>
<dbReference type="PRINTS" id="PR00080">
    <property type="entry name" value="SDRFAMILY"/>
</dbReference>